<keyword evidence="2" id="KW-1185">Reference proteome</keyword>
<proteinExistence type="predicted"/>
<dbReference type="RefSeq" id="WP_289167691.1">
    <property type="nucleotide sequence ID" value="NZ_JASZZN010000162.1"/>
</dbReference>
<feature type="non-terminal residue" evidence="1">
    <location>
        <position position="70"/>
    </location>
</feature>
<evidence type="ECO:0000313" key="1">
    <source>
        <dbReference type="EMBL" id="MDM4019569.1"/>
    </source>
</evidence>
<gene>
    <name evidence="1" type="ORF">QTN89_29215</name>
</gene>
<comment type="caution">
    <text evidence="1">The sequence shown here is derived from an EMBL/GenBank/DDBJ whole genome shotgun (WGS) entry which is preliminary data.</text>
</comment>
<dbReference type="Proteomes" id="UP001239462">
    <property type="component" value="Unassembled WGS sequence"/>
</dbReference>
<protein>
    <submittedName>
        <fullName evidence="1">Uncharacterized protein</fullName>
    </submittedName>
</protein>
<sequence>MLIALVSRFDIVIPLGNKAHHQAAIATMVLARTTSSRRQTQPDEPCDERESRALLFPEFTMFGRDPVITT</sequence>
<organism evidence="1 2">
    <name type="scientific">Roseiconus lacunae</name>
    <dbReference type="NCBI Taxonomy" id="2605694"/>
    <lineage>
        <taxon>Bacteria</taxon>
        <taxon>Pseudomonadati</taxon>
        <taxon>Planctomycetota</taxon>
        <taxon>Planctomycetia</taxon>
        <taxon>Pirellulales</taxon>
        <taxon>Pirellulaceae</taxon>
        <taxon>Roseiconus</taxon>
    </lineage>
</organism>
<accession>A0ABT7PSV0</accession>
<evidence type="ECO:0000313" key="2">
    <source>
        <dbReference type="Proteomes" id="UP001239462"/>
    </source>
</evidence>
<reference evidence="1 2" key="1">
    <citation type="submission" date="2023-06" db="EMBL/GenBank/DDBJ databases">
        <title>Roseiconus lacunae JC819 isolated from Gulf of Mannar region, Tamil Nadu.</title>
        <authorList>
            <person name="Pk S."/>
            <person name="Ch S."/>
            <person name="Ch V.R."/>
        </authorList>
    </citation>
    <scope>NUCLEOTIDE SEQUENCE [LARGE SCALE GENOMIC DNA]</scope>
    <source>
        <strain evidence="1 2">JC819</strain>
    </source>
</reference>
<name>A0ABT7PSV0_9BACT</name>
<dbReference type="EMBL" id="JASZZN010000162">
    <property type="protein sequence ID" value="MDM4019569.1"/>
    <property type="molecule type" value="Genomic_DNA"/>
</dbReference>